<evidence type="ECO:0000256" key="1">
    <source>
        <dbReference type="SAM" id="Coils"/>
    </source>
</evidence>
<gene>
    <name evidence="2" type="ORF">FEV53_00120</name>
</gene>
<dbReference type="AlphaFoldDB" id="A0A547QAQ1"/>
<comment type="caution">
    <text evidence="2">The sequence shown here is derived from an EMBL/GenBank/DDBJ whole genome shotgun (WGS) entry which is preliminary data.</text>
</comment>
<dbReference type="OrthoDB" id="7877008at2"/>
<proteinExistence type="predicted"/>
<protein>
    <submittedName>
        <fullName evidence="2">Uncharacterized protein</fullName>
    </submittedName>
</protein>
<reference evidence="2 3" key="1">
    <citation type="submission" date="2019-06" db="EMBL/GenBank/DDBJ databases">
        <title>Paenimaribius caenipelagi gen. nov., sp. nov., isolated from a tidal flat.</title>
        <authorList>
            <person name="Yoon J.-H."/>
        </authorList>
    </citation>
    <scope>NUCLEOTIDE SEQUENCE [LARGE SCALE GENOMIC DNA]</scope>
    <source>
        <strain evidence="2 3">JBTF-M29</strain>
    </source>
</reference>
<dbReference type="RefSeq" id="WP_142832781.1">
    <property type="nucleotide sequence ID" value="NZ_VFSV01000001.1"/>
</dbReference>
<dbReference type="Proteomes" id="UP000318590">
    <property type="component" value="Unassembled WGS sequence"/>
</dbReference>
<keyword evidence="3" id="KW-1185">Reference proteome</keyword>
<name>A0A547QAQ1_9RHOB</name>
<accession>A0A547QAQ1</accession>
<feature type="coiled-coil region" evidence="1">
    <location>
        <begin position="112"/>
        <end position="139"/>
    </location>
</feature>
<evidence type="ECO:0000313" key="2">
    <source>
        <dbReference type="EMBL" id="TRD23458.1"/>
    </source>
</evidence>
<organism evidence="2 3">
    <name type="scientific">Palleronia caenipelagi</name>
    <dbReference type="NCBI Taxonomy" id="2489174"/>
    <lineage>
        <taxon>Bacteria</taxon>
        <taxon>Pseudomonadati</taxon>
        <taxon>Pseudomonadota</taxon>
        <taxon>Alphaproteobacteria</taxon>
        <taxon>Rhodobacterales</taxon>
        <taxon>Roseobacteraceae</taxon>
        <taxon>Palleronia</taxon>
    </lineage>
</organism>
<sequence length="207" mass="23542">MQARWEADPECGFWVDFYERMLAGGPLPEGYTELLLEIAQQDEGFWEGGDADVNARIAPLFDAWRAGQVVQGERERFLRAAFSNFSFDHQYRLMRMVPFESDLKHLRDPDRLRSFLDDAEELRDSIEDLRDALAAEGGRQGAGAAASFLSKVLAELDRAEDHQHLRVGRLVQLGRDLERIQGDEGLRRSLARRCMRGCATGLRPCQS</sequence>
<evidence type="ECO:0000313" key="3">
    <source>
        <dbReference type="Proteomes" id="UP000318590"/>
    </source>
</evidence>
<keyword evidence="1" id="KW-0175">Coiled coil</keyword>
<dbReference type="EMBL" id="VFSV01000001">
    <property type="protein sequence ID" value="TRD23458.1"/>
    <property type="molecule type" value="Genomic_DNA"/>
</dbReference>